<protein>
    <recommendedName>
        <fullName evidence="10">Nucleolar protein 11</fullName>
    </recommendedName>
</protein>
<comment type="subcellular location">
    <subcellularLocation>
        <location evidence="1">Nucleus</location>
        <location evidence="1">Nucleolus</location>
    </subcellularLocation>
</comment>
<evidence type="ECO:0008006" key="10">
    <source>
        <dbReference type="Google" id="ProtNLM"/>
    </source>
</evidence>
<keyword evidence="4" id="KW-0010">Activator</keyword>
<keyword evidence="5" id="KW-0804">Transcription</keyword>
<evidence type="ECO:0000259" key="7">
    <source>
        <dbReference type="Pfam" id="PF08168"/>
    </source>
</evidence>
<dbReference type="EMBL" id="GANP01012622">
    <property type="protein sequence ID" value="JAB71846.1"/>
    <property type="molecule type" value="mRNA"/>
</dbReference>
<feature type="domain" description="Nucleolar protein 11 C-terminal" evidence="8">
    <location>
        <begin position="383"/>
        <end position="524"/>
    </location>
</feature>
<dbReference type="InterPro" id="IPR048897">
    <property type="entry name" value="Nol11_C"/>
</dbReference>
<sequence>MTSVHEPFALASIASEALSFSDVCVKPGPSPTTVIVTHGHMSASLVEIGDGHPVKVKTWHTSHSQPFTCPVVYDATRDKYVAVSRKVAVLLSPESTEATAKRQTFPLPAPVFRLLARTVQEPIIVLQNGLCTTVAHLSAPGVADDPKLKPNEKLVHAEIAGTDDSSFTVLQVASVTSTKDHRCRLLKLRDAAFYVDFEETLSASRSSRSFCLVNGEVVVLAADGTLSLLSKSGLRAVGSMPGFDGDKAASVTALDSKRLLVVSGDHLYLWNVAFMTLEASRVLQFPVTRTSFLPSGFVCFEGSKNSVGSTLMCAPVTLKPPVLCQAVGLGAQSGGDKMPAVSVLAKTLLSEDKDPEQILRDIESVADDIPETELVSLLRRLLSTNSKLSGTEDTLLKKLLRCPHNCDVLANHLREGLPFDQACALVVYLLDFLEGYSLADAEDTPVEKALDWVACILDAHFAQFSMSKEDSIGELMEHLMAVMARIQGLFSDLGEVEQWLLVLSKRVELLKFDDRGLYTIEMFEYLTPIPRERCTLHLVFMSAI</sequence>
<reference evidence="9" key="1">
    <citation type="journal article" date="2015" name="Sci. Rep.">
        <title>Tissue- and time-dependent transcription in Ixodes ricinus salivary glands and midguts when blood feeding on the vertebrate host.</title>
        <authorList>
            <person name="Kotsyfakis M."/>
            <person name="Schwarz A."/>
            <person name="Erhart J."/>
            <person name="Ribeiro J.M."/>
        </authorList>
    </citation>
    <scope>NUCLEOTIDE SEQUENCE</scope>
    <source>
        <tissue evidence="9">Salivary gland and midgut</tissue>
    </source>
</reference>
<keyword evidence="3" id="KW-0805">Transcription regulation</keyword>
<evidence type="ECO:0000259" key="8">
    <source>
        <dbReference type="Pfam" id="PF20998"/>
    </source>
</evidence>
<dbReference type="InterPro" id="IPR036322">
    <property type="entry name" value="WD40_repeat_dom_sf"/>
</dbReference>
<evidence type="ECO:0000256" key="3">
    <source>
        <dbReference type="ARBA" id="ARBA00023015"/>
    </source>
</evidence>
<evidence type="ECO:0000256" key="1">
    <source>
        <dbReference type="ARBA" id="ARBA00004604"/>
    </source>
</evidence>
<dbReference type="PANTHER" id="PTHR15633:SF2">
    <property type="entry name" value="NUCLEOLAR PROTEIN 11"/>
    <property type="match status" value="1"/>
</dbReference>
<keyword evidence="6" id="KW-0539">Nucleus</keyword>
<dbReference type="GO" id="GO:0005730">
    <property type="term" value="C:nucleolus"/>
    <property type="evidence" value="ECO:0007669"/>
    <property type="project" value="UniProtKB-SubCell"/>
</dbReference>
<accession>V5ID36</accession>
<dbReference type="GO" id="GO:0030490">
    <property type="term" value="P:maturation of SSU-rRNA"/>
    <property type="evidence" value="ECO:0007669"/>
    <property type="project" value="InterPro"/>
</dbReference>
<organism evidence="9">
    <name type="scientific">Ixodes ricinus</name>
    <name type="common">Common tick</name>
    <name type="synonym">Acarus ricinus</name>
    <dbReference type="NCBI Taxonomy" id="34613"/>
    <lineage>
        <taxon>Eukaryota</taxon>
        <taxon>Metazoa</taxon>
        <taxon>Ecdysozoa</taxon>
        <taxon>Arthropoda</taxon>
        <taxon>Chelicerata</taxon>
        <taxon>Arachnida</taxon>
        <taxon>Acari</taxon>
        <taxon>Parasitiformes</taxon>
        <taxon>Ixodida</taxon>
        <taxon>Ixodoidea</taxon>
        <taxon>Ixodidae</taxon>
        <taxon>Ixodinae</taxon>
        <taxon>Ixodes</taxon>
    </lineage>
</organism>
<dbReference type="Pfam" id="PF20998">
    <property type="entry name" value="Nol11_C"/>
    <property type="match status" value="1"/>
</dbReference>
<proteinExistence type="evidence at transcript level"/>
<dbReference type="InterPro" id="IPR012584">
    <property type="entry name" value="NOL11_N"/>
</dbReference>
<evidence type="ECO:0000256" key="5">
    <source>
        <dbReference type="ARBA" id="ARBA00023163"/>
    </source>
</evidence>
<keyword evidence="2" id="KW-0698">rRNA processing</keyword>
<dbReference type="InterPro" id="IPR042859">
    <property type="entry name" value="NOL11"/>
</dbReference>
<feature type="domain" description="Nucleolar protein 11 N-terminal" evidence="7">
    <location>
        <begin position="1"/>
        <end position="137"/>
    </location>
</feature>
<evidence type="ECO:0000256" key="6">
    <source>
        <dbReference type="ARBA" id="ARBA00023242"/>
    </source>
</evidence>
<dbReference type="GO" id="GO:0003723">
    <property type="term" value="F:RNA binding"/>
    <property type="evidence" value="ECO:0007669"/>
    <property type="project" value="TreeGrafter"/>
</dbReference>
<evidence type="ECO:0000313" key="9">
    <source>
        <dbReference type="EMBL" id="JAB71846.1"/>
    </source>
</evidence>
<evidence type="ECO:0000256" key="4">
    <source>
        <dbReference type="ARBA" id="ARBA00023159"/>
    </source>
</evidence>
<dbReference type="AlphaFoldDB" id="V5ID36"/>
<dbReference type="Pfam" id="PF08168">
    <property type="entry name" value="NOL11_N"/>
    <property type="match status" value="1"/>
</dbReference>
<name>V5ID36_IXORI</name>
<dbReference type="PANTHER" id="PTHR15633">
    <property type="entry name" value="NUCLEOLAR PROTEIN 11"/>
    <property type="match status" value="1"/>
</dbReference>
<dbReference type="SUPFAM" id="SSF50978">
    <property type="entry name" value="WD40 repeat-like"/>
    <property type="match status" value="1"/>
</dbReference>
<evidence type="ECO:0000256" key="2">
    <source>
        <dbReference type="ARBA" id="ARBA00022552"/>
    </source>
</evidence>